<evidence type="ECO:0000313" key="2">
    <source>
        <dbReference type="EMBL" id="MBM7062768.1"/>
    </source>
</evidence>
<feature type="signal peptide" evidence="1">
    <location>
        <begin position="1"/>
        <end position="21"/>
    </location>
</feature>
<keyword evidence="1" id="KW-0732">Signal</keyword>
<dbReference type="Gene3D" id="3.40.190.10">
    <property type="entry name" value="Periplasmic binding protein-like II"/>
    <property type="match status" value="2"/>
</dbReference>
<gene>
    <name evidence="2" type="ORF">JQX08_18805</name>
</gene>
<feature type="chain" id="PRO_5046463785" evidence="1">
    <location>
        <begin position="22"/>
        <end position="251"/>
    </location>
</feature>
<protein>
    <submittedName>
        <fullName evidence="2">Transporter substrate-binding domain-containing protein</fullName>
    </submittedName>
</protein>
<accession>A0ABS2IKQ6</accession>
<proteinExistence type="predicted"/>
<dbReference type="EMBL" id="JAFEUP010000006">
    <property type="protein sequence ID" value="MBM7062768.1"/>
    <property type="molecule type" value="Genomic_DNA"/>
</dbReference>
<dbReference type="Proteomes" id="UP000717995">
    <property type="component" value="Unassembled WGS sequence"/>
</dbReference>
<sequence length="251" mass="28633">MRRGIGILLGLLSWWALHGYAQDAPPADIRVASEVWKQYTERDGSGLGWDLLRAVYEPLGVQLKTQSVPYTRSIGLVQRGEADAWLGSYADEVRNGVVYPQWHFDADQICTLGLTEQPVVTLASLPRFHLAWMRGYGYERYLTNLTHFQEIQRRDGILSMLRLRHADLFIDARPEIEEVLEGAEDRAAFRVTCLTQLPLYVGFADTAKGRALAALYDRRMAQLVRSGELRPLFARWHYPYPFEEAPHASTP</sequence>
<evidence type="ECO:0000256" key="1">
    <source>
        <dbReference type="SAM" id="SignalP"/>
    </source>
</evidence>
<organism evidence="2 3">
    <name type="scientific">Zestomonas insulae</name>
    <dbReference type="NCBI Taxonomy" id="2809017"/>
    <lineage>
        <taxon>Bacteria</taxon>
        <taxon>Pseudomonadati</taxon>
        <taxon>Pseudomonadota</taxon>
        <taxon>Gammaproteobacteria</taxon>
        <taxon>Pseudomonadales</taxon>
        <taxon>Pseudomonadaceae</taxon>
        <taxon>Zestomonas</taxon>
    </lineage>
</organism>
<evidence type="ECO:0000313" key="3">
    <source>
        <dbReference type="Proteomes" id="UP000717995"/>
    </source>
</evidence>
<keyword evidence="3" id="KW-1185">Reference proteome</keyword>
<name>A0ABS2IKQ6_9GAMM</name>
<dbReference type="SUPFAM" id="SSF53850">
    <property type="entry name" value="Periplasmic binding protein-like II"/>
    <property type="match status" value="1"/>
</dbReference>
<comment type="caution">
    <text evidence="2">The sequence shown here is derived from an EMBL/GenBank/DDBJ whole genome shotgun (WGS) entry which is preliminary data.</text>
</comment>
<reference evidence="2 3" key="1">
    <citation type="submission" date="2021-02" db="EMBL/GenBank/DDBJ databases">
        <authorList>
            <person name="Lee D.-H."/>
        </authorList>
    </citation>
    <scope>NUCLEOTIDE SEQUENCE [LARGE SCALE GENOMIC DNA]</scope>
    <source>
        <strain evidence="2 3">UL073</strain>
    </source>
</reference>
<dbReference type="RefSeq" id="WP_205349951.1">
    <property type="nucleotide sequence ID" value="NZ_JAFEUP010000006.1"/>
</dbReference>